<dbReference type="GeneID" id="26640943"/>
<accession>A0A0D3MV95</accession>
<organism evidence="1 2">
    <name type="scientific">Staphylococcus phage vB_SepM_ phiIPLA-C1C</name>
    <dbReference type="NCBI Taxonomy" id="1572704"/>
    <lineage>
        <taxon>Viruses</taxon>
        <taxon>Duplodnaviria</taxon>
        <taxon>Heunggongvirae</taxon>
        <taxon>Uroviricota</taxon>
        <taxon>Caudoviricetes</taxon>
        <taxon>Herelleviridae</taxon>
        <taxon>Twortvirinae</taxon>
        <taxon>Sepunavirus</taxon>
        <taxon>Sepunavirus IPLAC1C</taxon>
    </lineage>
</organism>
<dbReference type="EMBL" id="KP027447">
    <property type="protein sequence ID" value="AJA42246.1"/>
    <property type="molecule type" value="Genomic_DNA"/>
</dbReference>
<reference evidence="1 2" key="1">
    <citation type="journal article" date="2015" name="Appl. Environ. Microbiol.">
        <title>Two Phages, phiIPLA-RODI and phiIPLA-C1C, Lyse Mono- and Dual-Species Staphylococcal Biofilms.</title>
        <authorList>
            <person name="Gutierrez D."/>
            <person name="Vandenheuvel D."/>
            <person name="Martinez B."/>
            <person name="Rodriguez A."/>
            <person name="Lavigne R."/>
            <person name="Garcia P."/>
        </authorList>
    </citation>
    <scope>NUCLEOTIDE SEQUENCE [LARGE SCALE GENOMIC DNA]</scope>
</reference>
<evidence type="ECO:0000313" key="2">
    <source>
        <dbReference type="Proteomes" id="UP000032689"/>
    </source>
</evidence>
<evidence type="ECO:0000313" key="1">
    <source>
        <dbReference type="EMBL" id="AJA42246.1"/>
    </source>
</evidence>
<dbReference type="OrthoDB" id="10991at10239"/>
<name>A0A0D3MV95_9CAUD</name>
<dbReference type="Proteomes" id="UP000032689">
    <property type="component" value="Segment"/>
</dbReference>
<proteinExistence type="predicted"/>
<keyword evidence="2" id="KW-1185">Reference proteome</keyword>
<dbReference type="KEGG" id="vg:26640943"/>
<protein>
    <submittedName>
        <fullName evidence="1">Uncharacterized protein</fullName>
    </submittedName>
</protein>
<sequence>MEIHVDSLDFTELTIVDMNGEAKTFNIHDELKLSEYTIQQEMYTQSSKYAFWSSLLERVRAYAEAESRKLEQIGASVNKQVRQGYTQQKIKPTKDVIESDILLNESYQKQQQIVEQWNYKVKQLQYIVKAWEQRSTMLVQLSAELRQTNKNGGMTNPFSH</sequence>
<dbReference type="RefSeq" id="YP_009214526.1">
    <property type="nucleotide sequence ID" value="NC_028962.1"/>
</dbReference>